<keyword evidence="4 6" id="KW-0689">Ribosomal protein</keyword>
<dbReference type="Proteomes" id="UP000321577">
    <property type="component" value="Unassembled WGS sequence"/>
</dbReference>
<protein>
    <recommendedName>
        <fullName evidence="6">Large ribosomal subunit protein uL23</fullName>
    </recommendedName>
</protein>
<dbReference type="Gene3D" id="3.30.70.330">
    <property type="match status" value="1"/>
</dbReference>
<dbReference type="GO" id="GO:0019843">
    <property type="term" value="F:rRNA binding"/>
    <property type="evidence" value="ECO:0007669"/>
    <property type="project" value="UniProtKB-UniRule"/>
</dbReference>
<comment type="function">
    <text evidence="6">One of the early assembly proteins it binds 23S rRNA. One of the proteins that surrounds the polypeptide exit tunnel on the outside of the ribosome. Forms the main docking site for trigger factor binding to the ribosome.</text>
</comment>
<dbReference type="NCBIfam" id="NF004363">
    <property type="entry name" value="PRK05738.2-4"/>
    <property type="match status" value="1"/>
</dbReference>
<dbReference type="HAMAP" id="MF_01369_B">
    <property type="entry name" value="Ribosomal_uL23_B"/>
    <property type="match status" value="1"/>
</dbReference>
<dbReference type="GO" id="GO:1990904">
    <property type="term" value="C:ribonucleoprotein complex"/>
    <property type="evidence" value="ECO:0007669"/>
    <property type="project" value="UniProtKB-KW"/>
</dbReference>
<dbReference type="GO" id="GO:0003735">
    <property type="term" value="F:structural constituent of ribosome"/>
    <property type="evidence" value="ECO:0007669"/>
    <property type="project" value="InterPro"/>
</dbReference>
<dbReference type="GO" id="GO:0005840">
    <property type="term" value="C:ribosome"/>
    <property type="evidence" value="ECO:0007669"/>
    <property type="project" value="UniProtKB-KW"/>
</dbReference>
<accession>A0A512M3M8</accession>
<organism evidence="8 9">
    <name type="scientific">Brevifollis gellanilyticus</name>
    <dbReference type="NCBI Taxonomy" id="748831"/>
    <lineage>
        <taxon>Bacteria</taxon>
        <taxon>Pseudomonadati</taxon>
        <taxon>Verrucomicrobiota</taxon>
        <taxon>Verrucomicrobiia</taxon>
        <taxon>Verrucomicrobiales</taxon>
        <taxon>Verrucomicrobiaceae</taxon>
    </lineage>
</organism>
<proteinExistence type="inferred from homology"/>
<dbReference type="InterPro" id="IPR013025">
    <property type="entry name" value="Ribosomal_uL23-like"/>
</dbReference>
<evidence type="ECO:0000256" key="2">
    <source>
        <dbReference type="ARBA" id="ARBA00022730"/>
    </source>
</evidence>
<evidence type="ECO:0000256" key="4">
    <source>
        <dbReference type="ARBA" id="ARBA00022980"/>
    </source>
</evidence>
<dbReference type="InterPro" id="IPR012678">
    <property type="entry name" value="Ribosomal_uL23/eL15/eS24_sf"/>
</dbReference>
<evidence type="ECO:0000256" key="7">
    <source>
        <dbReference type="RuleBase" id="RU003934"/>
    </source>
</evidence>
<name>A0A512M3M8_9BACT</name>
<keyword evidence="2 6" id="KW-0699">rRNA-binding</keyword>
<evidence type="ECO:0000313" key="9">
    <source>
        <dbReference type="Proteomes" id="UP000321577"/>
    </source>
</evidence>
<comment type="caution">
    <text evidence="8">The sequence shown here is derived from an EMBL/GenBank/DDBJ whole genome shotgun (WGS) entry which is preliminary data.</text>
</comment>
<evidence type="ECO:0000256" key="5">
    <source>
        <dbReference type="ARBA" id="ARBA00023274"/>
    </source>
</evidence>
<dbReference type="AlphaFoldDB" id="A0A512M3M8"/>
<evidence type="ECO:0000256" key="3">
    <source>
        <dbReference type="ARBA" id="ARBA00022884"/>
    </source>
</evidence>
<reference evidence="8 9" key="1">
    <citation type="submission" date="2019-07" db="EMBL/GenBank/DDBJ databases">
        <title>Whole genome shotgun sequence of Brevifollis gellanilyticus NBRC 108608.</title>
        <authorList>
            <person name="Hosoyama A."/>
            <person name="Uohara A."/>
            <person name="Ohji S."/>
            <person name="Ichikawa N."/>
        </authorList>
    </citation>
    <scope>NUCLEOTIDE SEQUENCE [LARGE SCALE GENOMIC DNA]</scope>
    <source>
        <strain evidence="8 9">NBRC 108608</strain>
    </source>
</reference>
<dbReference type="InterPro" id="IPR001014">
    <property type="entry name" value="Ribosomal_uL23_CS"/>
</dbReference>
<dbReference type="SUPFAM" id="SSF54189">
    <property type="entry name" value="Ribosomal proteins S24e, L23 and L15e"/>
    <property type="match status" value="1"/>
</dbReference>
<comment type="similarity">
    <text evidence="1 6 7">Belongs to the universal ribosomal protein uL23 family.</text>
</comment>
<keyword evidence="9" id="KW-1185">Reference proteome</keyword>
<sequence>MIQDPHSVIQTIRLSEKATRLGEENNDYVFIVARSANKIQIKAAVEKHFGKKVAAVRTATFDGKARRERRADAGRTNHYKKAIVRLKDGERLDLV</sequence>
<keyword evidence="5 6" id="KW-0687">Ribonucleoprotein</keyword>
<dbReference type="PANTHER" id="PTHR11620">
    <property type="entry name" value="60S RIBOSOMAL PROTEIN L23A"/>
    <property type="match status" value="1"/>
</dbReference>
<gene>
    <name evidence="6 8" type="primary">rplW</name>
    <name evidence="8" type="ORF">BGE01nite_06400</name>
</gene>
<dbReference type="EMBL" id="BKAG01000003">
    <property type="protein sequence ID" value="GEP41349.1"/>
    <property type="molecule type" value="Genomic_DNA"/>
</dbReference>
<dbReference type="GO" id="GO:0006412">
    <property type="term" value="P:translation"/>
    <property type="evidence" value="ECO:0007669"/>
    <property type="project" value="UniProtKB-UniRule"/>
</dbReference>
<comment type="subunit">
    <text evidence="6">Part of the 50S ribosomal subunit. Contacts protein L29, and trigger factor when it is bound to the ribosome.</text>
</comment>
<keyword evidence="3 6" id="KW-0694">RNA-binding</keyword>
<dbReference type="PROSITE" id="PS00050">
    <property type="entry name" value="RIBOSOMAL_L23"/>
    <property type="match status" value="1"/>
</dbReference>
<evidence type="ECO:0000256" key="1">
    <source>
        <dbReference type="ARBA" id="ARBA00006700"/>
    </source>
</evidence>
<dbReference type="InterPro" id="IPR012677">
    <property type="entry name" value="Nucleotide-bd_a/b_plait_sf"/>
</dbReference>
<evidence type="ECO:0000256" key="6">
    <source>
        <dbReference type="HAMAP-Rule" id="MF_01369"/>
    </source>
</evidence>
<dbReference type="Pfam" id="PF00276">
    <property type="entry name" value="Ribosomal_L23"/>
    <property type="match status" value="1"/>
</dbReference>
<evidence type="ECO:0000313" key="8">
    <source>
        <dbReference type="EMBL" id="GEP41349.1"/>
    </source>
</evidence>